<keyword evidence="2 7" id="KW-0479">Metal-binding</keyword>
<dbReference type="InterPro" id="IPR049940">
    <property type="entry name" value="GluQ/Sye"/>
</dbReference>
<dbReference type="Proteomes" id="UP000305881">
    <property type="component" value="Chromosome"/>
</dbReference>
<feature type="binding site" evidence="7">
    <location>
        <position position="115"/>
    </location>
    <ligand>
        <name>Zn(2+)</name>
        <dbReference type="ChEBI" id="CHEBI:29105"/>
    </ligand>
</feature>
<keyword evidence="6 7" id="KW-0030">Aminoacyl-tRNA synthetase</keyword>
<accession>A0A4V1IJP9</accession>
<dbReference type="OrthoDB" id="9807503at2"/>
<dbReference type="PANTHER" id="PTHR43311:SF1">
    <property type="entry name" value="GLUTAMYL-Q TRNA(ASP) SYNTHETASE"/>
    <property type="match status" value="1"/>
</dbReference>
<dbReference type="InterPro" id="IPR020058">
    <property type="entry name" value="Glu/Gln-tRNA-synth_Ib_cat-dom"/>
</dbReference>
<dbReference type="FunFam" id="3.40.50.620:FF:000093">
    <property type="entry name" value="Glutamyl-Q tRNA(Asp) synthetase"/>
    <property type="match status" value="1"/>
</dbReference>
<feature type="short sequence motif" description="'KMSKS' region" evidence="7">
    <location>
        <begin position="225"/>
        <end position="229"/>
    </location>
</feature>
<dbReference type="InterPro" id="IPR014729">
    <property type="entry name" value="Rossmann-like_a/b/a_fold"/>
</dbReference>
<comment type="similarity">
    <text evidence="7">Belongs to the class-I aminoacyl-tRNA synthetase family. GluQ subfamily.</text>
</comment>
<dbReference type="EC" id="6.1.1.-" evidence="7"/>
<dbReference type="PRINTS" id="PR00987">
    <property type="entry name" value="TRNASYNTHGLU"/>
</dbReference>
<proteinExistence type="inferred from homology"/>
<reference evidence="11" key="1">
    <citation type="journal article" date="2019" name="J. Bacteriol.">
        <title>A Mutagenic Screen Identifies a TonB-Dependent Receptor Required for the Lanthanide Metal Switch in the Type I Methanotroph 'Methylotuvimicrobium buryatense' 5GB1C.</title>
        <authorList>
            <person name="Groom J.D."/>
            <person name="Ford S.M."/>
            <person name="Pesesky M.W."/>
            <person name="Lidstrom M.E."/>
        </authorList>
    </citation>
    <scope>NUCLEOTIDE SEQUENCE [LARGE SCALE GENOMIC DNA]</scope>
    <source>
        <strain evidence="11">5GB1C</strain>
    </source>
</reference>
<feature type="binding site" evidence="7">
    <location>
        <position position="111"/>
    </location>
    <ligand>
        <name>Zn(2+)</name>
        <dbReference type="ChEBI" id="CHEBI:29105"/>
    </ligand>
</feature>
<evidence type="ECO:0000313" key="11">
    <source>
        <dbReference type="Proteomes" id="UP000305881"/>
    </source>
</evidence>
<dbReference type="SUPFAM" id="SSF52374">
    <property type="entry name" value="Nucleotidylyl transferase"/>
    <property type="match status" value="1"/>
</dbReference>
<feature type="short sequence motif" description="'HIGH' region" evidence="7">
    <location>
        <begin position="6"/>
        <end position="16"/>
    </location>
</feature>
<dbReference type="GO" id="GO:0005829">
    <property type="term" value="C:cytosol"/>
    <property type="evidence" value="ECO:0007669"/>
    <property type="project" value="TreeGrafter"/>
</dbReference>
<evidence type="ECO:0000256" key="6">
    <source>
        <dbReference type="ARBA" id="ARBA00023146"/>
    </source>
</evidence>
<gene>
    <name evidence="7" type="primary">gluQ</name>
    <name evidence="10" type="ORF">EQU24_07830</name>
</gene>
<feature type="binding site" evidence="7">
    <location>
        <position position="95"/>
    </location>
    <ligand>
        <name>Zn(2+)</name>
        <dbReference type="ChEBI" id="CHEBI:29105"/>
    </ligand>
</feature>
<dbReference type="HAMAP" id="MF_01428">
    <property type="entry name" value="Glu_Q_tRNA_synth"/>
    <property type="match status" value="1"/>
</dbReference>
<dbReference type="AlphaFoldDB" id="A0A4V1IJP9"/>
<organism evidence="10 11">
    <name type="scientific">Methylotuvimicrobium buryatense</name>
    <name type="common">Methylomicrobium buryatense</name>
    <dbReference type="NCBI Taxonomy" id="95641"/>
    <lineage>
        <taxon>Bacteria</taxon>
        <taxon>Pseudomonadati</taxon>
        <taxon>Pseudomonadota</taxon>
        <taxon>Gammaproteobacteria</taxon>
        <taxon>Methylococcales</taxon>
        <taxon>Methylococcaceae</taxon>
        <taxon>Methylotuvimicrobium</taxon>
    </lineage>
</organism>
<keyword evidence="5 7" id="KW-0067">ATP-binding</keyword>
<dbReference type="GO" id="GO:0006424">
    <property type="term" value="P:glutamyl-tRNA aminoacylation"/>
    <property type="evidence" value="ECO:0007669"/>
    <property type="project" value="InterPro"/>
</dbReference>
<dbReference type="PANTHER" id="PTHR43311">
    <property type="entry name" value="GLUTAMATE--TRNA LIGASE"/>
    <property type="match status" value="1"/>
</dbReference>
<dbReference type="InterPro" id="IPR022380">
    <property type="entry name" value="Glu-Q_tRNA(Asp)_Synthase"/>
</dbReference>
<dbReference type="NCBIfam" id="NF004314">
    <property type="entry name" value="PRK05710.1-3"/>
    <property type="match status" value="1"/>
</dbReference>
<dbReference type="NCBIfam" id="TIGR03838">
    <property type="entry name" value="queuosine_YadB"/>
    <property type="match status" value="1"/>
</dbReference>
<feature type="binding site" evidence="7">
    <location>
        <position position="39"/>
    </location>
    <ligand>
        <name>L-glutamate</name>
        <dbReference type="ChEBI" id="CHEBI:29985"/>
    </ligand>
</feature>
<dbReference type="Gene3D" id="3.40.50.620">
    <property type="entry name" value="HUPs"/>
    <property type="match status" value="1"/>
</dbReference>
<sequence length="297" mass="33544">MGRFAPSPSGPLHLGSLYAALASFLDARKQRGQWLVRIDDIDTPRNVAGAADSILKTLETFGLTWDGDVYYQSRHLEHYRYYLDLLKDQELLYPCLCSRKTLTEIKHSAIYPGLCRNRTFPEKSPHAVRIRVDAIDSTFNDRLQGTQSENLATQHGDFILRRKDAIFSYQFTVVIDDHLQGVTDIVRGVDLLDSTIKQIHLQQKLDFKQPSYMHVPLITDSHGIKLSKQSFARPVATDHPPRVIFSLLELLKQAPPQELADASLSEILDWAINHWQPGHLSTMTAICPAADLDASCI</sequence>
<dbReference type="Pfam" id="PF00749">
    <property type="entry name" value="tRNA-synt_1c"/>
    <property type="match status" value="1"/>
</dbReference>
<protein>
    <recommendedName>
        <fullName evidence="7">Glutamyl-Q tRNA(Asp) synthetase</fullName>
        <shortName evidence="7">Glu-Q-RSs</shortName>
        <ecNumber evidence="7">6.1.1.-</ecNumber>
    </recommendedName>
</protein>
<evidence type="ECO:0000256" key="4">
    <source>
        <dbReference type="ARBA" id="ARBA00022833"/>
    </source>
</evidence>
<dbReference type="InterPro" id="IPR000924">
    <property type="entry name" value="Glu/Gln-tRNA-synth"/>
</dbReference>
<keyword evidence="4 7" id="KW-0862">Zinc</keyword>
<evidence type="ECO:0000256" key="5">
    <source>
        <dbReference type="ARBA" id="ARBA00022840"/>
    </source>
</evidence>
<keyword evidence="3 7" id="KW-0547">Nucleotide-binding</keyword>
<keyword evidence="11" id="KW-1185">Reference proteome</keyword>
<feature type="binding site" evidence="7">
    <location>
        <position position="228"/>
    </location>
    <ligand>
        <name>ATP</name>
        <dbReference type="ChEBI" id="CHEBI:30616"/>
    </ligand>
</feature>
<dbReference type="KEGG" id="mbur:EQU24_07830"/>
<name>A0A4V1IJP9_METBY</name>
<comment type="cofactor">
    <cofactor evidence="7">
        <name>Zn(2+)</name>
        <dbReference type="ChEBI" id="CHEBI:29105"/>
    </cofactor>
    <text evidence="7">Binds 1 zinc ion per subunit.</text>
</comment>
<evidence type="ECO:0000256" key="7">
    <source>
        <dbReference type="HAMAP-Rule" id="MF_01428"/>
    </source>
</evidence>
<evidence type="ECO:0000256" key="2">
    <source>
        <dbReference type="ARBA" id="ARBA00022723"/>
    </source>
</evidence>
<feature type="binding site" evidence="7">
    <location>
        <begin position="3"/>
        <end position="7"/>
    </location>
    <ligand>
        <name>L-glutamate</name>
        <dbReference type="ChEBI" id="CHEBI:29985"/>
    </ligand>
</feature>
<keyword evidence="8" id="KW-0648">Protein biosynthesis</keyword>
<evidence type="ECO:0000313" key="10">
    <source>
        <dbReference type="EMBL" id="QCW82165.1"/>
    </source>
</evidence>
<dbReference type="STRING" id="675511.GCA_000341735_01462"/>
<evidence type="ECO:0000259" key="9">
    <source>
        <dbReference type="Pfam" id="PF00749"/>
    </source>
</evidence>
<evidence type="ECO:0000256" key="1">
    <source>
        <dbReference type="ARBA" id="ARBA00022598"/>
    </source>
</evidence>
<dbReference type="GO" id="GO:0006400">
    <property type="term" value="P:tRNA modification"/>
    <property type="evidence" value="ECO:0007669"/>
    <property type="project" value="InterPro"/>
</dbReference>
<evidence type="ECO:0000256" key="8">
    <source>
        <dbReference type="RuleBase" id="RU363037"/>
    </source>
</evidence>
<evidence type="ECO:0000256" key="3">
    <source>
        <dbReference type="ARBA" id="ARBA00022741"/>
    </source>
</evidence>
<dbReference type="GO" id="GO:0004818">
    <property type="term" value="F:glutamate-tRNA ligase activity"/>
    <property type="evidence" value="ECO:0007669"/>
    <property type="project" value="TreeGrafter"/>
</dbReference>
<dbReference type="EMBL" id="CP035467">
    <property type="protein sequence ID" value="QCW82165.1"/>
    <property type="molecule type" value="Genomic_DNA"/>
</dbReference>
<feature type="binding site" evidence="7">
    <location>
        <position position="97"/>
    </location>
    <ligand>
        <name>Zn(2+)</name>
        <dbReference type="ChEBI" id="CHEBI:29105"/>
    </ligand>
</feature>
<comment type="function">
    <text evidence="7">Catalyzes the tRNA-independent activation of glutamate in presence of ATP and the subsequent transfer of glutamate onto a tRNA(Asp). Glutamate is transferred on the 2-amino-5-(4,5-dihydroxy-2-cyclopenten-1-yl) moiety of the queuosine in the wobble position of the QUC anticodon.</text>
</comment>
<feature type="binding site" evidence="7">
    <location>
        <position position="187"/>
    </location>
    <ligand>
        <name>L-glutamate</name>
        <dbReference type="ChEBI" id="CHEBI:29985"/>
    </ligand>
</feature>
<dbReference type="GO" id="GO:0005524">
    <property type="term" value="F:ATP binding"/>
    <property type="evidence" value="ECO:0007669"/>
    <property type="project" value="UniProtKB-KW"/>
</dbReference>
<feature type="binding site" evidence="7">
    <location>
        <position position="169"/>
    </location>
    <ligand>
        <name>L-glutamate</name>
        <dbReference type="ChEBI" id="CHEBI:29985"/>
    </ligand>
</feature>
<dbReference type="GO" id="GO:0008270">
    <property type="term" value="F:zinc ion binding"/>
    <property type="evidence" value="ECO:0007669"/>
    <property type="project" value="UniProtKB-UniRule"/>
</dbReference>
<feature type="domain" description="Glutamyl/glutaminyl-tRNA synthetase class Ib catalytic" evidence="9">
    <location>
        <begin position="3"/>
        <end position="235"/>
    </location>
</feature>
<keyword evidence="1 7" id="KW-0436">Ligase</keyword>